<evidence type="ECO:0000256" key="1">
    <source>
        <dbReference type="ARBA" id="ARBA00010062"/>
    </source>
</evidence>
<keyword evidence="2 3" id="KW-0732">Signal</keyword>
<dbReference type="PANTHER" id="PTHR30483">
    <property type="entry name" value="LEUCINE-SPECIFIC-BINDING PROTEIN"/>
    <property type="match status" value="1"/>
</dbReference>
<dbReference type="InterPro" id="IPR051010">
    <property type="entry name" value="BCAA_transport"/>
</dbReference>
<feature type="signal peptide" evidence="3">
    <location>
        <begin position="1"/>
        <end position="21"/>
    </location>
</feature>
<sequence>MNKTVLIVLCVNVLLFQFSIAQQGEKDENIITIGLLVNDQTAVSATRAAERAIASANKNKKLNGRQFKLVTRSMEGPWGTGSKEAVNLVFKERVWALLGSHDGRNAHLAEQVIAKTQVVFLSAWATDPTLSQAYIPWFYNCVPNDIQQAEMLVSEIKKNHKLNNLAVLVQGNYDAENALKYLNDRIMAEGGQKPLVFKFDQNVNDRANLIVRLKEQGTKAIMVIASGKQAWEIVGVLRKNGVETPVYGTLAMLGTFGSSFSNVENLSNLTVLDSGNWMKSNTLHSENGKDVDRSFSNAIEAYAFDGVNILLNAIEASGFDRGKLNETISKTNYNGTTGKIQFDENGNRVSDMKLVKIAY</sequence>
<dbReference type="RefSeq" id="WP_154366466.1">
    <property type="nucleotide sequence ID" value="NZ_WKJH01000006.1"/>
</dbReference>
<evidence type="ECO:0000256" key="3">
    <source>
        <dbReference type="SAM" id="SignalP"/>
    </source>
</evidence>
<proteinExistence type="inferred from homology"/>
<comment type="similarity">
    <text evidence="1">Belongs to the leucine-binding protein family.</text>
</comment>
<organism evidence="5 6">
    <name type="scientific">Maribacter luteus</name>
    <dbReference type="NCBI Taxonomy" id="2594478"/>
    <lineage>
        <taxon>Bacteria</taxon>
        <taxon>Pseudomonadati</taxon>
        <taxon>Bacteroidota</taxon>
        <taxon>Flavobacteriia</taxon>
        <taxon>Flavobacteriales</taxon>
        <taxon>Flavobacteriaceae</taxon>
        <taxon>Maribacter</taxon>
    </lineage>
</organism>
<keyword evidence="6" id="KW-1185">Reference proteome</keyword>
<evidence type="ECO:0000313" key="5">
    <source>
        <dbReference type="EMBL" id="MRX64517.1"/>
    </source>
</evidence>
<name>A0A6I2MNT3_9FLAO</name>
<dbReference type="SUPFAM" id="SSF53822">
    <property type="entry name" value="Periplasmic binding protein-like I"/>
    <property type="match status" value="1"/>
</dbReference>
<accession>A0A6I2MNT3</accession>
<protein>
    <submittedName>
        <fullName evidence="5">ABC transporter substrate-binding protein</fullName>
    </submittedName>
</protein>
<dbReference type="Gene3D" id="3.40.50.2300">
    <property type="match status" value="2"/>
</dbReference>
<gene>
    <name evidence="5" type="ORF">GJ691_10070</name>
</gene>
<dbReference type="PANTHER" id="PTHR30483:SF6">
    <property type="entry name" value="PERIPLASMIC BINDING PROTEIN OF ABC TRANSPORTER FOR NATURAL AMINO ACIDS"/>
    <property type="match status" value="1"/>
</dbReference>
<evidence type="ECO:0000259" key="4">
    <source>
        <dbReference type="Pfam" id="PF13458"/>
    </source>
</evidence>
<comment type="caution">
    <text evidence="5">The sequence shown here is derived from an EMBL/GenBank/DDBJ whole genome shotgun (WGS) entry which is preliminary data.</text>
</comment>
<feature type="domain" description="Leucine-binding protein" evidence="4">
    <location>
        <begin position="31"/>
        <end position="357"/>
    </location>
</feature>
<dbReference type="EMBL" id="WKJH01000006">
    <property type="protein sequence ID" value="MRX64517.1"/>
    <property type="molecule type" value="Genomic_DNA"/>
</dbReference>
<dbReference type="InterPro" id="IPR028081">
    <property type="entry name" value="Leu-bd"/>
</dbReference>
<feature type="chain" id="PRO_5026289869" evidence="3">
    <location>
        <begin position="22"/>
        <end position="359"/>
    </location>
</feature>
<dbReference type="OrthoDB" id="9783240at2"/>
<evidence type="ECO:0000313" key="6">
    <source>
        <dbReference type="Proteomes" id="UP000443153"/>
    </source>
</evidence>
<dbReference type="Pfam" id="PF13458">
    <property type="entry name" value="Peripla_BP_6"/>
    <property type="match status" value="1"/>
</dbReference>
<reference evidence="5 6" key="1">
    <citation type="submission" date="2019-11" db="EMBL/GenBank/DDBJ databases">
        <title>Maribacter lutea sp. nov., a marine bacterium isolated from intertidal sand.</title>
        <authorList>
            <person name="Liu A."/>
        </authorList>
    </citation>
    <scope>NUCLEOTIDE SEQUENCE [LARGE SCALE GENOMIC DNA]</scope>
    <source>
        <strain evidence="5 6">RZ05</strain>
    </source>
</reference>
<dbReference type="InterPro" id="IPR028082">
    <property type="entry name" value="Peripla_BP_I"/>
</dbReference>
<dbReference type="AlphaFoldDB" id="A0A6I2MNT3"/>
<evidence type="ECO:0000256" key="2">
    <source>
        <dbReference type="ARBA" id="ARBA00022729"/>
    </source>
</evidence>
<dbReference type="Proteomes" id="UP000443153">
    <property type="component" value="Unassembled WGS sequence"/>
</dbReference>